<name>A0AAJ0FBX6_9PEZI</name>
<comment type="caution">
    <text evidence="1">The sequence shown here is derived from an EMBL/GenBank/DDBJ whole genome shotgun (WGS) entry which is preliminary data.</text>
</comment>
<dbReference type="EMBL" id="MU839833">
    <property type="protein sequence ID" value="KAK1755849.1"/>
    <property type="molecule type" value="Genomic_DNA"/>
</dbReference>
<dbReference type="AlphaFoldDB" id="A0AAJ0FBX6"/>
<accession>A0AAJ0FBX6</accession>
<sequence length="80" mass="9207">MGTTGYRAFRRRWSPLFLLVRPSSSDVTRFSFRPGFFSLSPSSRSVSVFRLLVVETVISHHITLATDVIFVSCLFCFYHL</sequence>
<organism evidence="1 2">
    <name type="scientific">Echria macrotheca</name>
    <dbReference type="NCBI Taxonomy" id="438768"/>
    <lineage>
        <taxon>Eukaryota</taxon>
        <taxon>Fungi</taxon>
        <taxon>Dikarya</taxon>
        <taxon>Ascomycota</taxon>
        <taxon>Pezizomycotina</taxon>
        <taxon>Sordariomycetes</taxon>
        <taxon>Sordariomycetidae</taxon>
        <taxon>Sordariales</taxon>
        <taxon>Schizotheciaceae</taxon>
        <taxon>Echria</taxon>
    </lineage>
</organism>
<gene>
    <name evidence="1" type="ORF">QBC47DRAFT_198257</name>
</gene>
<proteinExistence type="predicted"/>
<evidence type="ECO:0000313" key="1">
    <source>
        <dbReference type="EMBL" id="KAK1755849.1"/>
    </source>
</evidence>
<dbReference type="Proteomes" id="UP001239445">
    <property type="component" value="Unassembled WGS sequence"/>
</dbReference>
<keyword evidence="2" id="KW-1185">Reference proteome</keyword>
<protein>
    <submittedName>
        <fullName evidence="1">Uncharacterized protein</fullName>
    </submittedName>
</protein>
<evidence type="ECO:0000313" key="2">
    <source>
        <dbReference type="Proteomes" id="UP001239445"/>
    </source>
</evidence>
<reference evidence="1" key="1">
    <citation type="submission" date="2023-06" db="EMBL/GenBank/DDBJ databases">
        <title>Genome-scale phylogeny and comparative genomics of the fungal order Sordariales.</title>
        <authorList>
            <consortium name="Lawrence Berkeley National Laboratory"/>
            <person name="Hensen N."/>
            <person name="Bonometti L."/>
            <person name="Westerberg I."/>
            <person name="Brannstrom I.O."/>
            <person name="Guillou S."/>
            <person name="Cros-Aarteil S."/>
            <person name="Calhoun S."/>
            <person name="Haridas S."/>
            <person name="Kuo A."/>
            <person name="Mondo S."/>
            <person name="Pangilinan J."/>
            <person name="Riley R."/>
            <person name="Labutti K."/>
            <person name="Andreopoulos B."/>
            <person name="Lipzen A."/>
            <person name="Chen C."/>
            <person name="Yanf M."/>
            <person name="Daum C."/>
            <person name="Ng V."/>
            <person name="Clum A."/>
            <person name="Steindorff A."/>
            <person name="Ohm R."/>
            <person name="Martin F."/>
            <person name="Silar P."/>
            <person name="Natvig D."/>
            <person name="Lalanne C."/>
            <person name="Gautier V."/>
            <person name="Ament-Velasquez S.L."/>
            <person name="Kruys A."/>
            <person name="Hutchinson M.I."/>
            <person name="Powell A.J."/>
            <person name="Barry K."/>
            <person name="Miller A.N."/>
            <person name="Grigoriev I.V."/>
            <person name="Debuchy R."/>
            <person name="Gladieux P."/>
            <person name="Thoren M.H."/>
            <person name="Johannesson H."/>
        </authorList>
    </citation>
    <scope>NUCLEOTIDE SEQUENCE</scope>
    <source>
        <strain evidence="1">PSN4</strain>
    </source>
</reference>